<gene>
    <name evidence="1" type="ORF">GOMPHAMPRED_006068</name>
</gene>
<dbReference type="Pfam" id="PF12520">
    <property type="entry name" value="DUF3723"/>
    <property type="match status" value="1"/>
</dbReference>
<accession>A0A8H3EJ31</accession>
<organism evidence="1 2">
    <name type="scientific">Gomphillus americanus</name>
    <dbReference type="NCBI Taxonomy" id="1940652"/>
    <lineage>
        <taxon>Eukaryota</taxon>
        <taxon>Fungi</taxon>
        <taxon>Dikarya</taxon>
        <taxon>Ascomycota</taxon>
        <taxon>Pezizomycotina</taxon>
        <taxon>Lecanoromycetes</taxon>
        <taxon>OSLEUM clade</taxon>
        <taxon>Ostropomycetidae</taxon>
        <taxon>Ostropales</taxon>
        <taxon>Graphidaceae</taxon>
        <taxon>Gomphilloideae</taxon>
        <taxon>Gomphillus</taxon>
    </lineage>
</organism>
<name>A0A8H3EJ31_9LECA</name>
<keyword evidence="2" id="KW-1185">Reference proteome</keyword>
<comment type="caution">
    <text evidence="1">The sequence shown here is derived from an EMBL/GenBank/DDBJ whole genome shotgun (WGS) entry which is preliminary data.</text>
</comment>
<reference evidence="1" key="1">
    <citation type="submission" date="2021-03" db="EMBL/GenBank/DDBJ databases">
        <authorList>
            <person name="Tagirdzhanova G."/>
        </authorList>
    </citation>
    <scope>NUCLEOTIDE SEQUENCE</scope>
</reference>
<sequence length="221" mass="25174">MFSSRKEYKDLAGSPYQLRRRLASVETMENRQTIDQEIFACKTQHFLGTARVPIGKLEFPQVPSLCREMNEKNVARLLHIFKLEGCLRLEAENHVSAIIDPALSTNAVLKSGLDVNTLSKSSEPRLLPNPDFNVACLNGRHRVAAARRFLDPYDDWWTVDFYDNNLEPYVLRSIQEEYSNAMNFSHGDIYRNVVATKGNGNESVAGRWLGRLNDTLRGDLL</sequence>
<dbReference type="Proteomes" id="UP000664169">
    <property type="component" value="Unassembled WGS sequence"/>
</dbReference>
<dbReference type="AlphaFoldDB" id="A0A8H3EJ31"/>
<evidence type="ECO:0000313" key="2">
    <source>
        <dbReference type="Proteomes" id="UP000664169"/>
    </source>
</evidence>
<dbReference type="EMBL" id="CAJPDQ010000004">
    <property type="protein sequence ID" value="CAF9908096.1"/>
    <property type="molecule type" value="Genomic_DNA"/>
</dbReference>
<evidence type="ECO:0000313" key="1">
    <source>
        <dbReference type="EMBL" id="CAF9908096.1"/>
    </source>
</evidence>
<dbReference type="OrthoDB" id="4227485at2759"/>
<protein>
    <submittedName>
        <fullName evidence="1">Uncharacterized protein</fullName>
    </submittedName>
</protein>
<dbReference type="InterPro" id="IPR022198">
    <property type="entry name" value="DUF3723"/>
</dbReference>
<proteinExistence type="predicted"/>